<dbReference type="InterPro" id="IPR000569">
    <property type="entry name" value="HECT_dom"/>
</dbReference>
<gene>
    <name evidence="3" type="ORF">ABEB36_014179</name>
</gene>
<evidence type="ECO:0000256" key="1">
    <source>
        <dbReference type="ARBA" id="ARBA00022786"/>
    </source>
</evidence>
<comment type="caution">
    <text evidence="3">The sequence shown here is derived from an EMBL/GenBank/DDBJ whole genome shotgun (WGS) entry which is preliminary data.</text>
</comment>
<keyword evidence="4" id="KW-1185">Reference proteome</keyword>
<dbReference type="InterPro" id="IPR035983">
    <property type="entry name" value="Hect_E3_ubiquitin_ligase"/>
</dbReference>
<dbReference type="AlphaFoldDB" id="A0ABD1E3I8"/>
<dbReference type="Proteomes" id="UP001566132">
    <property type="component" value="Unassembled WGS sequence"/>
</dbReference>
<dbReference type="Gene3D" id="3.30.2410.10">
    <property type="entry name" value="Hect, E3 ligase catalytic domain"/>
    <property type="match status" value="1"/>
</dbReference>
<proteinExistence type="predicted"/>
<dbReference type="Pfam" id="PF00632">
    <property type="entry name" value="HECT"/>
    <property type="match status" value="1"/>
</dbReference>
<name>A0ABD1E3I8_HYPHA</name>
<dbReference type="GO" id="GO:0009966">
    <property type="term" value="P:regulation of signal transduction"/>
    <property type="evidence" value="ECO:0007669"/>
    <property type="project" value="UniProtKB-ARBA"/>
</dbReference>
<accession>A0ABD1E3I8</accession>
<reference evidence="3 4" key="1">
    <citation type="submission" date="2024-05" db="EMBL/GenBank/DDBJ databases">
        <title>Genetic variation in Jamaican populations of the coffee berry borer (Hypothenemus hampei).</title>
        <authorList>
            <person name="Errbii M."/>
            <person name="Myrie A."/>
        </authorList>
    </citation>
    <scope>NUCLEOTIDE SEQUENCE [LARGE SCALE GENOMIC DNA]</scope>
    <source>
        <strain evidence="3">JA-Hopewell-2020-01-JO</strain>
        <tissue evidence="3">Whole body</tissue>
    </source>
</reference>
<keyword evidence="1" id="KW-0833">Ubl conjugation pathway</keyword>
<evidence type="ECO:0000313" key="3">
    <source>
        <dbReference type="EMBL" id="KAL1489246.1"/>
    </source>
</evidence>
<organism evidence="3 4">
    <name type="scientific">Hypothenemus hampei</name>
    <name type="common">Coffee berry borer</name>
    <dbReference type="NCBI Taxonomy" id="57062"/>
    <lineage>
        <taxon>Eukaryota</taxon>
        <taxon>Metazoa</taxon>
        <taxon>Ecdysozoa</taxon>
        <taxon>Arthropoda</taxon>
        <taxon>Hexapoda</taxon>
        <taxon>Insecta</taxon>
        <taxon>Pterygota</taxon>
        <taxon>Neoptera</taxon>
        <taxon>Endopterygota</taxon>
        <taxon>Coleoptera</taxon>
        <taxon>Polyphaga</taxon>
        <taxon>Cucujiformia</taxon>
        <taxon>Curculionidae</taxon>
        <taxon>Scolytinae</taxon>
        <taxon>Hypothenemus</taxon>
    </lineage>
</organism>
<feature type="domain" description="HECT" evidence="2">
    <location>
        <begin position="37"/>
        <end position="186"/>
    </location>
</feature>
<protein>
    <recommendedName>
        <fullName evidence="2">HECT domain-containing protein</fullName>
    </recommendedName>
</protein>
<sequence>MNVEVRKELENIRDARDLSELQVTLMNSTFLTIAGAIKYYVIYRTMPALKQFEVGLSILGLLEKLKVFKEEFKQLMCYTDSKLTATQVSSIFTVKLSKIGSNKRNKESEASLEDVLCFALACEKIPPLGFDNKPELEFLHNEKSYWPKANTCGLILYLPVSYETHQYEKFKRSMDYAILNSKQFGFA</sequence>
<evidence type="ECO:0000313" key="4">
    <source>
        <dbReference type="Proteomes" id="UP001566132"/>
    </source>
</evidence>
<dbReference type="SUPFAM" id="SSF56204">
    <property type="entry name" value="Hect, E3 ligase catalytic domain"/>
    <property type="match status" value="1"/>
</dbReference>
<evidence type="ECO:0000259" key="2">
    <source>
        <dbReference type="Pfam" id="PF00632"/>
    </source>
</evidence>
<dbReference type="EMBL" id="JBDJPC010000012">
    <property type="protein sequence ID" value="KAL1489246.1"/>
    <property type="molecule type" value="Genomic_DNA"/>
</dbReference>